<comment type="caution">
    <text evidence="2">The sequence shown here is derived from an EMBL/GenBank/DDBJ whole genome shotgun (WGS) entry which is preliminary data.</text>
</comment>
<organism evidence="2 3">
    <name type="scientific">Streptomyces evansiae</name>
    <dbReference type="NCBI Taxonomy" id="3075535"/>
    <lineage>
        <taxon>Bacteria</taxon>
        <taxon>Bacillati</taxon>
        <taxon>Actinomycetota</taxon>
        <taxon>Actinomycetes</taxon>
        <taxon>Kitasatosporales</taxon>
        <taxon>Streptomycetaceae</taxon>
        <taxon>Streptomyces</taxon>
    </lineage>
</organism>
<dbReference type="AlphaFoldDB" id="A0ABD5E3H8"/>
<proteinExistence type="predicted"/>
<sequence length="205" mass="21021">MQHSVEPELAHTRTTPLHWLAVAAALCAVISLSSVFQPGEADATTHHAPAAAPSAHAPARPVPAPDAALATYPLTCAAPPGEKAEPPTLASHVAGDLDGDGSPETVALVHCAAGSGNPPEGLYVLTRTAAKKKPRVVATLLDPAEQRTVKGLTIHRGEVRASLLGYSSLDVPRCCPDVHQSTAWAWHGNRFTRGSPGAAAGDGLA</sequence>
<feature type="region of interest" description="Disordered" evidence="1">
    <location>
        <begin position="44"/>
        <end position="64"/>
    </location>
</feature>
<evidence type="ECO:0000256" key="1">
    <source>
        <dbReference type="SAM" id="MobiDB-lite"/>
    </source>
</evidence>
<protein>
    <recommendedName>
        <fullName evidence="4">VCBS repeat-containing protein</fullName>
    </recommendedName>
</protein>
<reference evidence="3" key="1">
    <citation type="submission" date="2023-07" db="EMBL/GenBank/DDBJ databases">
        <title>30 novel species of actinomycetes from the DSMZ collection.</title>
        <authorList>
            <person name="Nouioui I."/>
        </authorList>
    </citation>
    <scope>NUCLEOTIDE SEQUENCE [LARGE SCALE GENOMIC DNA]</scope>
    <source>
        <strain evidence="3">DSM 41982</strain>
    </source>
</reference>
<dbReference type="EMBL" id="JAVRER010000012">
    <property type="protein sequence ID" value="MDT0415999.1"/>
    <property type="molecule type" value="Genomic_DNA"/>
</dbReference>
<gene>
    <name evidence="2" type="ORF">RM574_10900</name>
</gene>
<evidence type="ECO:0008006" key="4">
    <source>
        <dbReference type="Google" id="ProtNLM"/>
    </source>
</evidence>
<dbReference type="RefSeq" id="WP_311676960.1">
    <property type="nucleotide sequence ID" value="NZ_JAVRER010000012.1"/>
</dbReference>
<dbReference type="Proteomes" id="UP001183607">
    <property type="component" value="Unassembled WGS sequence"/>
</dbReference>
<feature type="compositionally biased region" description="Low complexity" evidence="1">
    <location>
        <begin position="46"/>
        <end position="64"/>
    </location>
</feature>
<evidence type="ECO:0000313" key="3">
    <source>
        <dbReference type="Proteomes" id="UP001183607"/>
    </source>
</evidence>
<evidence type="ECO:0000313" key="2">
    <source>
        <dbReference type="EMBL" id="MDT0415999.1"/>
    </source>
</evidence>
<name>A0ABD5E3H8_9ACTN</name>
<accession>A0ABD5E3H8</accession>